<dbReference type="STRING" id="1123010.SAMN02745724_01842"/>
<organism evidence="1 2">
    <name type="scientific">Pseudoalteromonas denitrificans DSM 6059</name>
    <dbReference type="NCBI Taxonomy" id="1123010"/>
    <lineage>
        <taxon>Bacteria</taxon>
        <taxon>Pseudomonadati</taxon>
        <taxon>Pseudomonadota</taxon>
        <taxon>Gammaproteobacteria</taxon>
        <taxon>Alteromonadales</taxon>
        <taxon>Pseudoalteromonadaceae</taxon>
        <taxon>Pseudoalteromonas</taxon>
    </lineage>
</organism>
<dbReference type="OrthoDB" id="5769209at2"/>
<protein>
    <recommendedName>
        <fullName evidence="3">Transposase</fullName>
    </recommendedName>
</protein>
<name>A0A1I1JUL2_9GAMM</name>
<evidence type="ECO:0000313" key="2">
    <source>
        <dbReference type="Proteomes" id="UP000198862"/>
    </source>
</evidence>
<dbReference type="NCBIfam" id="NF047593">
    <property type="entry name" value="IS66_ISAeme5_TnpA"/>
    <property type="match status" value="1"/>
</dbReference>
<dbReference type="Proteomes" id="UP000198862">
    <property type="component" value="Unassembled WGS sequence"/>
</dbReference>
<evidence type="ECO:0008006" key="3">
    <source>
        <dbReference type="Google" id="ProtNLM"/>
    </source>
</evidence>
<proteinExistence type="predicted"/>
<dbReference type="EMBL" id="FOLO01000011">
    <property type="protein sequence ID" value="SFC52055.1"/>
    <property type="molecule type" value="Genomic_DNA"/>
</dbReference>
<gene>
    <name evidence="1" type="ORF">SAMN02745724_01842</name>
</gene>
<accession>A0A1I1JUL2</accession>
<dbReference type="AlphaFoldDB" id="A0A1I1JUL2"/>
<sequence>MRIMRSQEQWQSIIEEQQSSGSTIIDYCRHHKLSLTGFYAHRKKLDLTQPGFIRAKVTQQIELETRSDENISLSVGNATLSLPSSTSASYLAQILRECAR</sequence>
<dbReference type="RefSeq" id="WP_091983014.1">
    <property type="nucleotide sequence ID" value="NZ_FOLO01000011.1"/>
</dbReference>
<keyword evidence="2" id="KW-1185">Reference proteome</keyword>
<reference evidence="1 2" key="1">
    <citation type="submission" date="2016-10" db="EMBL/GenBank/DDBJ databases">
        <authorList>
            <person name="de Groot N.N."/>
        </authorList>
    </citation>
    <scope>NUCLEOTIDE SEQUENCE [LARGE SCALE GENOMIC DNA]</scope>
    <source>
        <strain evidence="1 2">DSM 6059</strain>
    </source>
</reference>
<evidence type="ECO:0000313" key="1">
    <source>
        <dbReference type="EMBL" id="SFC52055.1"/>
    </source>
</evidence>